<proteinExistence type="predicted"/>
<dbReference type="AlphaFoldDB" id="A0A7J8RR46"/>
<dbReference type="EMBL" id="JABFAC010000006">
    <property type="protein sequence ID" value="MBA0616030.1"/>
    <property type="molecule type" value="Genomic_DNA"/>
</dbReference>
<reference evidence="1 2" key="1">
    <citation type="journal article" date="2019" name="Genome Biol. Evol.">
        <title>Insights into the evolution of the New World diploid cottons (Gossypium, subgenus Houzingenia) based on genome sequencing.</title>
        <authorList>
            <person name="Grover C.E."/>
            <person name="Arick M.A. 2nd"/>
            <person name="Thrash A."/>
            <person name="Conover J.L."/>
            <person name="Sanders W.S."/>
            <person name="Peterson D.G."/>
            <person name="Frelichowski J.E."/>
            <person name="Scheffler J.A."/>
            <person name="Scheffler B.E."/>
            <person name="Wendel J.F."/>
        </authorList>
    </citation>
    <scope>NUCLEOTIDE SEQUENCE [LARGE SCALE GENOMIC DNA]</scope>
    <source>
        <strain evidence="1">27</strain>
        <tissue evidence="1">Leaf</tissue>
    </source>
</reference>
<protein>
    <submittedName>
        <fullName evidence="1">Uncharacterized protein</fullName>
    </submittedName>
</protein>
<name>A0A7J8RR46_GOSDV</name>
<evidence type="ECO:0000313" key="2">
    <source>
        <dbReference type="Proteomes" id="UP000593561"/>
    </source>
</evidence>
<keyword evidence="2" id="KW-1185">Reference proteome</keyword>
<accession>A0A7J8RR46</accession>
<comment type="caution">
    <text evidence="1">The sequence shown here is derived from an EMBL/GenBank/DDBJ whole genome shotgun (WGS) entry which is preliminary data.</text>
</comment>
<gene>
    <name evidence="1" type="ORF">Godav_016118</name>
</gene>
<organism evidence="1 2">
    <name type="scientific">Gossypium davidsonii</name>
    <name type="common">Davidson's cotton</name>
    <name type="synonym">Gossypium klotzschianum subsp. davidsonii</name>
    <dbReference type="NCBI Taxonomy" id="34287"/>
    <lineage>
        <taxon>Eukaryota</taxon>
        <taxon>Viridiplantae</taxon>
        <taxon>Streptophyta</taxon>
        <taxon>Embryophyta</taxon>
        <taxon>Tracheophyta</taxon>
        <taxon>Spermatophyta</taxon>
        <taxon>Magnoliopsida</taxon>
        <taxon>eudicotyledons</taxon>
        <taxon>Gunneridae</taxon>
        <taxon>Pentapetalae</taxon>
        <taxon>rosids</taxon>
        <taxon>malvids</taxon>
        <taxon>Malvales</taxon>
        <taxon>Malvaceae</taxon>
        <taxon>Malvoideae</taxon>
        <taxon>Gossypium</taxon>
    </lineage>
</organism>
<dbReference type="Proteomes" id="UP000593561">
    <property type="component" value="Unassembled WGS sequence"/>
</dbReference>
<sequence length="105" mass="11340">MASGHSTGDPDFYAGIEGRSVASNQTTAPYKTRIPGIFMDPVSQIVNRAVPNLVGKTTYQHSSTISPMDFSSNLSPNVMGNFSSHSSCISQQYYGLPLSQQPRPQ</sequence>
<evidence type="ECO:0000313" key="1">
    <source>
        <dbReference type="EMBL" id="MBA0616030.1"/>
    </source>
</evidence>